<feature type="region of interest" description="Disordered" evidence="2">
    <location>
        <begin position="1"/>
        <end position="21"/>
    </location>
</feature>
<comment type="caution">
    <text evidence="4">The sequence shown here is derived from an EMBL/GenBank/DDBJ whole genome shotgun (WGS) entry which is preliminary data.</text>
</comment>
<feature type="compositionally biased region" description="Basic and acidic residues" evidence="2">
    <location>
        <begin position="203"/>
        <end position="217"/>
    </location>
</feature>
<gene>
    <name evidence="4" type="ORF">OSB04_001408</name>
</gene>
<dbReference type="Proteomes" id="UP001172457">
    <property type="component" value="Chromosome 1"/>
</dbReference>
<feature type="region of interest" description="Disordered" evidence="2">
    <location>
        <begin position="62"/>
        <end position="251"/>
    </location>
</feature>
<dbReference type="EMBL" id="JARYMX010000001">
    <property type="protein sequence ID" value="KAJ9565442.1"/>
    <property type="molecule type" value="Genomic_DNA"/>
</dbReference>
<feature type="compositionally biased region" description="Basic and acidic residues" evidence="2">
    <location>
        <begin position="179"/>
        <end position="193"/>
    </location>
</feature>
<name>A0AA38WLE4_9ASTR</name>
<comment type="similarity">
    <text evidence="1">Belongs to the SS18 family.</text>
</comment>
<evidence type="ECO:0000256" key="2">
    <source>
        <dbReference type="SAM" id="MobiDB-lite"/>
    </source>
</evidence>
<keyword evidence="5" id="KW-1185">Reference proteome</keyword>
<reference evidence="4" key="1">
    <citation type="submission" date="2023-03" db="EMBL/GenBank/DDBJ databases">
        <title>Chromosome-scale reference genome and RAD-based genetic map of yellow starthistle (Centaurea solstitialis) reveal putative structural variation and QTLs associated with invader traits.</title>
        <authorList>
            <person name="Reatini B."/>
            <person name="Cang F.A."/>
            <person name="Jiang Q."/>
            <person name="Mckibben M.T.W."/>
            <person name="Barker M.S."/>
            <person name="Rieseberg L.H."/>
            <person name="Dlugosch K.M."/>
        </authorList>
    </citation>
    <scope>NUCLEOTIDE SEQUENCE</scope>
    <source>
        <strain evidence="4">CAN-66</strain>
        <tissue evidence="4">Leaf</tissue>
    </source>
</reference>
<protein>
    <recommendedName>
        <fullName evidence="3">SS18 N-terminal domain-containing protein</fullName>
    </recommendedName>
</protein>
<proteinExistence type="inferred from homology"/>
<evidence type="ECO:0000313" key="4">
    <source>
        <dbReference type="EMBL" id="KAJ9565442.1"/>
    </source>
</evidence>
<feature type="domain" description="SS18 N-terminal" evidence="3">
    <location>
        <begin position="296"/>
        <end position="342"/>
    </location>
</feature>
<sequence>MKQPMIPNPMMSSSFPPSNITTDQIQKLRVEDGKKAKLVGLSNPNNTASLICNRRAVTELEEPRRREGVVMGAFGTQTGQDRTEQDRTGQNRTGQLSPEVAVTGPRTSPEKEAEAAGRRMSPEVAAASRRTSPEREAEAAGRRTSPEVAAASRRTSPEREAEAAGRRTSPEVAAASRRTSPEREAEVAGRRTSPEVAAASRRTSPEREAEAAGRRTSPEVAAVGRRTSSEREAKVAGGSSHRSPDIAVEGGGGRRSIREIEFLLFIVATFGLTMLLSVRFWNNGVLKLALVFLVDTFLDENKQLILAIMNNQNLGKLAECAQYQALLQKNLMYLAAIADAQPPTPTPAQAPAAAISSQMAPVPHPGMQQQGGFYMQQHPQSVMAQQPSGFPPQMAAMQFNSPQAMMGGRSGGPMHGEVNIRGGPGVLPTTSTLVMSGEVATACRMLVVPMAVVRMVMEGRVSDLLPVGRRKQSKKKVFELLV</sequence>
<feature type="compositionally biased region" description="Basic and acidic residues" evidence="2">
    <location>
        <begin position="155"/>
        <end position="169"/>
    </location>
</feature>
<dbReference type="Pfam" id="PF05030">
    <property type="entry name" value="SSXT"/>
    <property type="match status" value="1"/>
</dbReference>
<feature type="compositionally biased region" description="Basic and acidic residues" evidence="2">
    <location>
        <begin position="108"/>
        <end position="121"/>
    </location>
</feature>
<feature type="compositionally biased region" description="Basic and acidic residues" evidence="2">
    <location>
        <begin position="131"/>
        <end position="145"/>
    </location>
</feature>
<evidence type="ECO:0000256" key="1">
    <source>
        <dbReference type="ARBA" id="ARBA00007945"/>
    </source>
</evidence>
<organism evidence="4 5">
    <name type="scientific">Centaurea solstitialis</name>
    <name type="common">yellow star-thistle</name>
    <dbReference type="NCBI Taxonomy" id="347529"/>
    <lineage>
        <taxon>Eukaryota</taxon>
        <taxon>Viridiplantae</taxon>
        <taxon>Streptophyta</taxon>
        <taxon>Embryophyta</taxon>
        <taxon>Tracheophyta</taxon>
        <taxon>Spermatophyta</taxon>
        <taxon>Magnoliopsida</taxon>
        <taxon>eudicotyledons</taxon>
        <taxon>Gunneridae</taxon>
        <taxon>Pentapetalae</taxon>
        <taxon>asterids</taxon>
        <taxon>campanulids</taxon>
        <taxon>Asterales</taxon>
        <taxon>Asteraceae</taxon>
        <taxon>Carduoideae</taxon>
        <taxon>Cardueae</taxon>
        <taxon>Centaureinae</taxon>
        <taxon>Centaurea</taxon>
    </lineage>
</organism>
<dbReference type="InterPro" id="IPR007726">
    <property type="entry name" value="SS18_N"/>
</dbReference>
<evidence type="ECO:0000259" key="3">
    <source>
        <dbReference type="Pfam" id="PF05030"/>
    </source>
</evidence>
<evidence type="ECO:0000313" key="5">
    <source>
        <dbReference type="Proteomes" id="UP001172457"/>
    </source>
</evidence>
<accession>A0AA38WLE4</accession>
<dbReference type="AlphaFoldDB" id="A0AA38WLE4"/>
<feature type="compositionally biased region" description="Low complexity" evidence="2">
    <location>
        <begin position="1"/>
        <end position="20"/>
    </location>
</feature>